<dbReference type="PRINTS" id="PR00502">
    <property type="entry name" value="NUDIXFAMILY"/>
</dbReference>
<dbReference type="GO" id="GO:0044716">
    <property type="term" value="F:8-oxo-GDP phosphatase activity"/>
    <property type="evidence" value="ECO:0007669"/>
    <property type="project" value="TreeGrafter"/>
</dbReference>
<evidence type="ECO:0000256" key="8">
    <source>
        <dbReference type="ARBA" id="ARBA00022842"/>
    </source>
</evidence>
<evidence type="ECO:0000313" key="13">
    <source>
        <dbReference type="EMBL" id="PJK16588.1"/>
    </source>
</evidence>
<dbReference type="Proteomes" id="UP000228680">
    <property type="component" value="Unassembled WGS sequence"/>
</dbReference>
<dbReference type="GO" id="GO:0006281">
    <property type="term" value="P:DNA repair"/>
    <property type="evidence" value="ECO:0007669"/>
    <property type="project" value="UniProtKB-KW"/>
</dbReference>
<dbReference type="GO" id="GO:0006260">
    <property type="term" value="P:DNA replication"/>
    <property type="evidence" value="ECO:0007669"/>
    <property type="project" value="UniProtKB-KW"/>
</dbReference>
<dbReference type="PANTHER" id="PTHR47707">
    <property type="entry name" value="8-OXO-DGTP DIPHOSPHATASE"/>
    <property type="match status" value="1"/>
</dbReference>
<accession>A0A2M9EZE1</accession>
<keyword evidence="9" id="KW-0234">DNA repair</keyword>
<dbReference type="GO" id="GO:0044715">
    <property type="term" value="F:8-oxo-dGDP phosphatase activity"/>
    <property type="evidence" value="ECO:0007669"/>
    <property type="project" value="TreeGrafter"/>
</dbReference>
<evidence type="ECO:0000256" key="1">
    <source>
        <dbReference type="ARBA" id="ARBA00001946"/>
    </source>
</evidence>
<evidence type="ECO:0000256" key="6">
    <source>
        <dbReference type="ARBA" id="ARBA00022763"/>
    </source>
</evidence>
<dbReference type="SUPFAM" id="SSF55811">
    <property type="entry name" value="Nudix"/>
    <property type="match status" value="1"/>
</dbReference>
<gene>
    <name evidence="13" type="ORF">CQS04_05370</name>
</gene>
<evidence type="ECO:0000256" key="10">
    <source>
        <dbReference type="ARBA" id="ARBA00035861"/>
    </source>
</evidence>
<evidence type="ECO:0000256" key="5">
    <source>
        <dbReference type="ARBA" id="ARBA00022723"/>
    </source>
</evidence>
<organism evidence="13 14">
    <name type="scientific">Chryseomicrobium excrementi</name>
    <dbReference type="NCBI Taxonomy" id="2041346"/>
    <lineage>
        <taxon>Bacteria</taxon>
        <taxon>Bacillati</taxon>
        <taxon>Bacillota</taxon>
        <taxon>Bacilli</taxon>
        <taxon>Bacillales</taxon>
        <taxon>Caryophanaceae</taxon>
        <taxon>Chryseomicrobium</taxon>
    </lineage>
</organism>
<dbReference type="Gene3D" id="3.90.79.10">
    <property type="entry name" value="Nucleoside Triphosphate Pyrophosphohydrolase"/>
    <property type="match status" value="1"/>
</dbReference>
<dbReference type="InterPro" id="IPR000086">
    <property type="entry name" value="NUDIX_hydrolase_dom"/>
</dbReference>
<evidence type="ECO:0000256" key="11">
    <source>
        <dbReference type="ARBA" id="ARBA00038905"/>
    </source>
</evidence>
<protein>
    <recommendedName>
        <fullName evidence="11">8-oxo-dGTP diphosphatase</fullName>
        <ecNumber evidence="11">3.6.1.55</ecNumber>
    </recommendedName>
</protein>
<keyword evidence="8" id="KW-0460">Magnesium</keyword>
<comment type="caution">
    <text evidence="13">The sequence shown here is derived from an EMBL/GenBank/DDBJ whole genome shotgun (WGS) entry which is preliminary data.</text>
</comment>
<comment type="cofactor">
    <cofactor evidence="1">
        <name>Mg(2+)</name>
        <dbReference type="ChEBI" id="CHEBI:18420"/>
    </cofactor>
</comment>
<dbReference type="AlphaFoldDB" id="A0A2M9EZE1"/>
<dbReference type="Pfam" id="PF00293">
    <property type="entry name" value="NUDIX"/>
    <property type="match status" value="1"/>
</dbReference>
<dbReference type="InterPro" id="IPR015797">
    <property type="entry name" value="NUDIX_hydrolase-like_dom_sf"/>
</dbReference>
<dbReference type="InterPro" id="IPR020476">
    <property type="entry name" value="Nudix_hydrolase"/>
</dbReference>
<evidence type="ECO:0000259" key="12">
    <source>
        <dbReference type="PROSITE" id="PS51462"/>
    </source>
</evidence>
<comment type="catalytic activity">
    <reaction evidence="10">
        <text>8-oxo-dGTP + H2O = 8-oxo-dGMP + diphosphate + H(+)</text>
        <dbReference type="Rhea" id="RHEA:31575"/>
        <dbReference type="ChEBI" id="CHEBI:15377"/>
        <dbReference type="ChEBI" id="CHEBI:15378"/>
        <dbReference type="ChEBI" id="CHEBI:33019"/>
        <dbReference type="ChEBI" id="CHEBI:63224"/>
        <dbReference type="ChEBI" id="CHEBI:77896"/>
        <dbReference type="EC" id="3.6.1.55"/>
    </reaction>
</comment>
<dbReference type="EMBL" id="PCGR01000002">
    <property type="protein sequence ID" value="PJK16588.1"/>
    <property type="molecule type" value="Genomic_DNA"/>
</dbReference>
<evidence type="ECO:0000313" key="14">
    <source>
        <dbReference type="Proteomes" id="UP000228680"/>
    </source>
</evidence>
<feature type="domain" description="Nudix hydrolase" evidence="12">
    <location>
        <begin position="3"/>
        <end position="128"/>
    </location>
</feature>
<evidence type="ECO:0000256" key="9">
    <source>
        <dbReference type="ARBA" id="ARBA00023204"/>
    </source>
</evidence>
<dbReference type="CDD" id="cd03425">
    <property type="entry name" value="NUDIX_MutT_NudA_like"/>
    <property type="match status" value="1"/>
</dbReference>
<keyword evidence="7" id="KW-0378">Hydrolase</keyword>
<dbReference type="GO" id="GO:0008413">
    <property type="term" value="F:8-oxo-7,8-dihydroguanosine triphosphate pyrophosphatase activity"/>
    <property type="evidence" value="ECO:0007669"/>
    <property type="project" value="TreeGrafter"/>
</dbReference>
<evidence type="ECO:0000256" key="2">
    <source>
        <dbReference type="ARBA" id="ARBA00005582"/>
    </source>
</evidence>
<proteinExistence type="inferred from homology"/>
<comment type="similarity">
    <text evidence="2">Belongs to the Nudix hydrolase family.</text>
</comment>
<sequence>MKKHVNVVGAVLLNEENHVFCALRSSTMSLPNLWEFPGGKIEEGEQPEETLQRELMEELQIEIEVGEKVESTYYEYNTFTIQLTTYYAKITNGIPKLTEHADFKWMSAESLHILEWAPADIPAVERVQHELLANGARL</sequence>
<evidence type="ECO:0000256" key="4">
    <source>
        <dbReference type="ARBA" id="ARBA00022705"/>
    </source>
</evidence>
<reference evidence="13 14" key="1">
    <citation type="submission" date="2017-10" db="EMBL/GenBank/DDBJ databases">
        <title>Draft genome of Chryseomicrobium casticus sp. nov.</title>
        <authorList>
            <person name="Chakraborty R."/>
            <person name="Saha T."/>
        </authorList>
    </citation>
    <scope>NUCLEOTIDE SEQUENCE [LARGE SCALE GENOMIC DNA]</scope>
    <source>
        <strain evidence="13 14">ET03</strain>
    </source>
</reference>
<evidence type="ECO:0000256" key="3">
    <source>
        <dbReference type="ARBA" id="ARBA00022457"/>
    </source>
</evidence>
<dbReference type="RefSeq" id="WP_100353153.1">
    <property type="nucleotide sequence ID" value="NZ_PCGR01000002.1"/>
</dbReference>
<dbReference type="InterPro" id="IPR047127">
    <property type="entry name" value="MutT-like"/>
</dbReference>
<dbReference type="PROSITE" id="PS51462">
    <property type="entry name" value="NUDIX"/>
    <property type="match status" value="1"/>
</dbReference>
<keyword evidence="14" id="KW-1185">Reference proteome</keyword>
<keyword evidence="6" id="KW-0227">DNA damage</keyword>
<keyword evidence="4" id="KW-0235">DNA replication</keyword>
<dbReference type="GO" id="GO:0035539">
    <property type="term" value="F:8-oxo-7,8-dihydrodeoxyguanosine triphosphate pyrophosphatase activity"/>
    <property type="evidence" value="ECO:0007669"/>
    <property type="project" value="UniProtKB-EC"/>
</dbReference>
<dbReference type="EC" id="3.6.1.55" evidence="11"/>
<dbReference type="GO" id="GO:0046872">
    <property type="term" value="F:metal ion binding"/>
    <property type="evidence" value="ECO:0007669"/>
    <property type="project" value="UniProtKB-KW"/>
</dbReference>
<dbReference type="PANTHER" id="PTHR47707:SF1">
    <property type="entry name" value="NUDIX HYDROLASE FAMILY PROTEIN"/>
    <property type="match status" value="1"/>
</dbReference>
<evidence type="ECO:0000256" key="7">
    <source>
        <dbReference type="ARBA" id="ARBA00022801"/>
    </source>
</evidence>
<keyword evidence="3" id="KW-0515">Mutator protein</keyword>
<name>A0A2M9EZE1_9BACL</name>
<keyword evidence="5" id="KW-0479">Metal-binding</keyword>
<dbReference type="OrthoDB" id="9810648at2"/>